<dbReference type="EMBL" id="CADCWM010000747">
    <property type="protein sequence ID" value="CAA9578916.1"/>
    <property type="molecule type" value="Genomic_DNA"/>
</dbReference>
<evidence type="ECO:0000313" key="2">
    <source>
        <dbReference type="EMBL" id="CAA9578916.1"/>
    </source>
</evidence>
<name>A0A6J4VGQ3_9BACT</name>
<proteinExistence type="predicted"/>
<feature type="non-terminal residue" evidence="2">
    <location>
        <position position="1"/>
    </location>
</feature>
<evidence type="ECO:0000256" key="1">
    <source>
        <dbReference type="SAM" id="MobiDB-lite"/>
    </source>
</evidence>
<feature type="compositionally biased region" description="Gly residues" evidence="1">
    <location>
        <begin position="114"/>
        <end position="124"/>
    </location>
</feature>
<feature type="compositionally biased region" description="Basic and acidic residues" evidence="1">
    <location>
        <begin position="37"/>
        <end position="47"/>
    </location>
</feature>
<gene>
    <name evidence="2" type="ORF">AVDCRST_MAG88-3099</name>
</gene>
<dbReference type="AlphaFoldDB" id="A0A6J4VGQ3"/>
<protein>
    <submittedName>
        <fullName evidence="2">Uncharacterized protein</fullName>
    </submittedName>
</protein>
<feature type="region of interest" description="Disordered" evidence="1">
    <location>
        <begin position="12"/>
        <end position="124"/>
    </location>
</feature>
<accession>A0A6J4VGQ3</accession>
<reference evidence="2" key="1">
    <citation type="submission" date="2020-02" db="EMBL/GenBank/DDBJ databases">
        <authorList>
            <person name="Meier V. D."/>
        </authorList>
    </citation>
    <scope>NUCLEOTIDE SEQUENCE</scope>
    <source>
        <strain evidence="2">AVDCRST_MAG88</strain>
    </source>
</reference>
<sequence>VVDCARRLLHPVRFAGSPGTGVPGSGRGRTKRPAQGGHDHAIARRVAECAPGGRGPRAGPPVGLHGDLPAPPAPGPPGPPVPDRARGGRTVPRRPQGAGAPDRLGRRTAAGCSRRGGGVGRGGL</sequence>
<feature type="compositionally biased region" description="Gly residues" evidence="1">
    <location>
        <begin position="18"/>
        <end position="27"/>
    </location>
</feature>
<feature type="compositionally biased region" description="Pro residues" evidence="1">
    <location>
        <begin position="69"/>
        <end position="82"/>
    </location>
</feature>
<organism evidence="2">
    <name type="scientific">uncultured Thermomicrobiales bacterium</name>
    <dbReference type="NCBI Taxonomy" id="1645740"/>
    <lineage>
        <taxon>Bacteria</taxon>
        <taxon>Pseudomonadati</taxon>
        <taxon>Thermomicrobiota</taxon>
        <taxon>Thermomicrobia</taxon>
        <taxon>Thermomicrobiales</taxon>
        <taxon>environmental samples</taxon>
    </lineage>
</organism>
<feature type="non-terminal residue" evidence="2">
    <location>
        <position position="124"/>
    </location>
</feature>